<dbReference type="HOGENOM" id="CLU_073785_1_0_9"/>
<evidence type="ECO:0008006" key="3">
    <source>
        <dbReference type="Google" id="ProtNLM"/>
    </source>
</evidence>
<dbReference type="eggNOG" id="ENOG502Z7YK">
    <property type="taxonomic scope" value="Bacteria"/>
</dbReference>
<reference evidence="1 2" key="2">
    <citation type="journal article" date="2012" name="Stand. Genomic Sci.">
        <title>Complete genome sequence of the sulfate-reducing firmicute Desulfotomaculum ruminis type strain (DL(T)).</title>
        <authorList>
            <person name="Spring S."/>
            <person name="Visser M."/>
            <person name="Lu M."/>
            <person name="Copeland A."/>
            <person name="Lapidus A."/>
            <person name="Lucas S."/>
            <person name="Cheng J.F."/>
            <person name="Han C."/>
            <person name="Tapia R."/>
            <person name="Goodwin L.A."/>
            <person name="Pitluck S."/>
            <person name="Ivanova N."/>
            <person name="Land M."/>
            <person name="Hauser L."/>
            <person name="Larimer F."/>
            <person name="Rohde M."/>
            <person name="Goker M."/>
            <person name="Detter J.C."/>
            <person name="Kyrpides N.C."/>
            <person name="Woyke T."/>
            <person name="Schaap P.J."/>
            <person name="Plugge C.M."/>
            <person name="Muyzer G."/>
            <person name="Kuever J."/>
            <person name="Pereira I.A."/>
            <person name="Parshina S.N."/>
            <person name="Bernier-Latmani R."/>
            <person name="Stams A.J."/>
            <person name="Klenk H.P."/>
        </authorList>
    </citation>
    <scope>NUCLEOTIDE SEQUENCE [LARGE SCALE GENOMIC DNA]</scope>
    <source>
        <strain evidence="2">ATCC 23193 / DSM 2154 / NCIB 8452 / DL</strain>
    </source>
</reference>
<dbReference type="KEGG" id="dru:Desru_2517"/>
<dbReference type="Proteomes" id="UP000009234">
    <property type="component" value="Chromosome"/>
</dbReference>
<dbReference type="Gene3D" id="1.20.1260.120">
    <property type="entry name" value="Protein of unknown function DUF2935"/>
    <property type="match status" value="1"/>
</dbReference>
<evidence type="ECO:0000313" key="1">
    <source>
        <dbReference type="EMBL" id="AEG60747.1"/>
    </source>
</evidence>
<dbReference type="OrthoDB" id="1633927at2"/>
<organism evidence="1 2">
    <name type="scientific">Desulforamulus ruminis (strain ATCC 23193 / DSM 2154 / NCIMB 8452 / DL)</name>
    <name type="common">Desulfotomaculum ruminis</name>
    <dbReference type="NCBI Taxonomy" id="696281"/>
    <lineage>
        <taxon>Bacteria</taxon>
        <taxon>Bacillati</taxon>
        <taxon>Bacillota</taxon>
        <taxon>Clostridia</taxon>
        <taxon>Eubacteriales</taxon>
        <taxon>Peptococcaceae</taxon>
        <taxon>Desulforamulus</taxon>
    </lineage>
</organism>
<dbReference type="SUPFAM" id="SSF158430">
    <property type="entry name" value="Bacillus cereus metalloprotein-like"/>
    <property type="match status" value="2"/>
</dbReference>
<proteinExistence type="predicted"/>
<evidence type="ECO:0000313" key="2">
    <source>
        <dbReference type="Proteomes" id="UP000009234"/>
    </source>
</evidence>
<dbReference type="STRING" id="696281.Desru_2517"/>
<dbReference type="InterPro" id="IPR021328">
    <property type="entry name" value="CotB-like"/>
</dbReference>
<dbReference type="RefSeq" id="WP_013842503.1">
    <property type="nucleotide sequence ID" value="NC_015589.1"/>
</dbReference>
<protein>
    <recommendedName>
        <fullName evidence="3">DUF2935 domain-containing protein</fullName>
    </recommendedName>
</protein>
<name>F6DP28_DESRL</name>
<gene>
    <name evidence="1" type="ordered locus">Desru_2517</name>
</gene>
<sequence length="270" mass="31253">MNNNALESQIIFEQRFWLQIMGDHSRFIFNALSPSEVQTIRIAQNFINIFDQLLAQARQPLTGAQLNALNQQAYNQTKELRNFKLSLIRRHLVEEIQIHLTPTFINHMVNELDNYLQILECIMENKQPPAFSPVHLHLLWLLDAKGHAFYLSSSLDEVEQILIKRSTGFSKVFEKLYEKSVEIAGYLRTGLDQFPALSRLNLEAECEINLFSNFLQELQHLILTNQALSTLVPLVTDHMLREECYYLTKLALVSEISSPNCDPTKPRIQN</sequence>
<dbReference type="Pfam" id="PF11155">
    <property type="entry name" value="DUF2935"/>
    <property type="match status" value="2"/>
</dbReference>
<dbReference type="EMBL" id="CP002780">
    <property type="protein sequence ID" value="AEG60747.1"/>
    <property type="molecule type" value="Genomic_DNA"/>
</dbReference>
<accession>F6DP28</accession>
<dbReference type="AlphaFoldDB" id="F6DP28"/>
<keyword evidence="2" id="KW-1185">Reference proteome</keyword>
<reference evidence="2" key="1">
    <citation type="submission" date="2011-05" db="EMBL/GenBank/DDBJ databases">
        <title>Complete sequence of Desulfotomaculum ruminis DSM 2154.</title>
        <authorList>
            <person name="Lucas S."/>
            <person name="Copeland A."/>
            <person name="Lapidus A."/>
            <person name="Cheng J.-F."/>
            <person name="Goodwin L."/>
            <person name="Pitluck S."/>
            <person name="Lu M."/>
            <person name="Detter J.C."/>
            <person name="Han C."/>
            <person name="Tapia R."/>
            <person name="Land M."/>
            <person name="Hauser L."/>
            <person name="Kyrpides N."/>
            <person name="Ivanova N."/>
            <person name="Mikhailova N."/>
            <person name="Pagani I."/>
            <person name="Stams A.J.M."/>
            <person name="Plugge C.M."/>
            <person name="Muyzer G."/>
            <person name="Kuever J."/>
            <person name="Parshina S.N."/>
            <person name="Ivanova A.E."/>
            <person name="Nazina T.N."/>
            <person name="Brambilla E."/>
            <person name="Spring S."/>
            <person name="Klenk H.-P."/>
            <person name="Woyke T."/>
        </authorList>
    </citation>
    <scope>NUCLEOTIDE SEQUENCE [LARGE SCALE GENOMIC DNA]</scope>
    <source>
        <strain evidence="2">ATCC 23193 / DSM 2154 / NCIB 8452 / DL</strain>
    </source>
</reference>